<dbReference type="InterPro" id="IPR036388">
    <property type="entry name" value="WH-like_DNA-bd_sf"/>
</dbReference>
<dbReference type="PRINTS" id="PR00454">
    <property type="entry name" value="ETSDOMAIN"/>
</dbReference>
<keyword evidence="3" id="KW-0217">Developmental protein</keyword>
<evidence type="ECO:0000259" key="8">
    <source>
        <dbReference type="PROSITE" id="PS50061"/>
    </source>
</evidence>
<keyword evidence="4 6" id="KW-0238">DNA-binding</keyword>
<dbReference type="InterPro" id="IPR046328">
    <property type="entry name" value="ETS_fam"/>
</dbReference>
<evidence type="ECO:0000256" key="6">
    <source>
        <dbReference type="RuleBase" id="RU004019"/>
    </source>
</evidence>
<feature type="compositionally biased region" description="Polar residues" evidence="7">
    <location>
        <begin position="199"/>
        <end position="208"/>
    </location>
</feature>
<dbReference type="InterPro" id="IPR036390">
    <property type="entry name" value="WH_DNA-bd_sf"/>
</dbReference>
<comment type="subcellular location">
    <subcellularLocation>
        <location evidence="1 6">Nucleus</location>
    </subcellularLocation>
</comment>
<dbReference type="EMBL" id="CAJHNH020000074">
    <property type="protein sequence ID" value="CAG5115086.1"/>
    <property type="molecule type" value="Genomic_DNA"/>
</dbReference>
<dbReference type="OrthoDB" id="8196042at2759"/>
<dbReference type="PANTHER" id="PTHR11849">
    <property type="entry name" value="ETS"/>
    <property type="match status" value="1"/>
</dbReference>
<comment type="caution">
    <text evidence="9">The sequence shown here is derived from an EMBL/GenBank/DDBJ whole genome shotgun (WGS) entry which is preliminary data.</text>
</comment>
<dbReference type="Pfam" id="PF00178">
    <property type="entry name" value="Ets"/>
    <property type="match status" value="1"/>
</dbReference>
<feature type="domain" description="ETS" evidence="8">
    <location>
        <begin position="325"/>
        <end position="407"/>
    </location>
</feature>
<reference evidence="9" key="1">
    <citation type="submission" date="2021-04" db="EMBL/GenBank/DDBJ databases">
        <authorList>
            <consortium name="Molecular Ecology Group"/>
        </authorList>
    </citation>
    <scope>NUCLEOTIDE SEQUENCE</scope>
</reference>
<feature type="compositionally biased region" description="Low complexity" evidence="7">
    <location>
        <begin position="167"/>
        <end position="181"/>
    </location>
</feature>
<evidence type="ECO:0000313" key="9">
    <source>
        <dbReference type="EMBL" id="CAG5115086.1"/>
    </source>
</evidence>
<dbReference type="SMART" id="SM00413">
    <property type="entry name" value="ETS"/>
    <property type="match status" value="1"/>
</dbReference>
<feature type="compositionally biased region" description="Low complexity" evidence="7">
    <location>
        <begin position="270"/>
        <end position="293"/>
    </location>
</feature>
<dbReference type="PANTHER" id="PTHR11849:SF191">
    <property type="entry name" value="ECDYSONE-INDUCED PROTEIN 74EF ISOFORM B"/>
    <property type="match status" value="1"/>
</dbReference>
<keyword evidence="5 6" id="KW-0539">Nucleus</keyword>
<sequence length="421" mass="46627">MLSTAISMEALDESESGLEPPIRADPFLTQTCQVHFLQKVSRDGNSSVIVLPQPSDFVELLSERLNVLDSDSIDFKSSSFMNIDISSLDTHLFSDSGEESDDSGIHSFSDVSLFTLDACEQSYDGRGREMAAEALLSMDSPSTSAEARTFLQGILQEKHMSRHQQQHHLSSLPPSPDSGLDSELDTSSIEDLKHRHQGTACNKQSSGVSLASPLSHPPPAHQHPLPAHFNAATHIAMRPDHYDFSTTLANQAAAHSNKDSSSSAKCNHRSSSSSPKSSSSSSPAFSQPPTAASGDKPRAKKGRKPKYPDYPYTSPPKRKREGSAQYLWEFLLQLLQSQETCPHYIKWTNREKGIFKLVDSKAVSRLWGQHKNKPDMNYETMGRALRYYYARGILNKVDGQRLVYQFADVPKNIVEIDCSKV</sequence>
<evidence type="ECO:0000256" key="1">
    <source>
        <dbReference type="ARBA" id="ARBA00004123"/>
    </source>
</evidence>
<evidence type="ECO:0000256" key="4">
    <source>
        <dbReference type="ARBA" id="ARBA00023125"/>
    </source>
</evidence>
<dbReference type="PROSITE" id="PS50061">
    <property type="entry name" value="ETS_DOMAIN_3"/>
    <property type="match status" value="1"/>
</dbReference>
<dbReference type="Proteomes" id="UP000678393">
    <property type="component" value="Unassembled WGS sequence"/>
</dbReference>
<name>A0A8S3YKY2_9EUPU</name>
<evidence type="ECO:0000313" key="10">
    <source>
        <dbReference type="Proteomes" id="UP000678393"/>
    </source>
</evidence>
<dbReference type="FunFam" id="1.10.10.10:FF:000411">
    <property type="entry name" value="Ecdysone-induced protein 74EF isoform A"/>
    <property type="match status" value="1"/>
</dbReference>
<comment type="similarity">
    <text evidence="2 6">Belongs to the ETS family.</text>
</comment>
<dbReference type="GO" id="GO:0030154">
    <property type="term" value="P:cell differentiation"/>
    <property type="evidence" value="ECO:0007669"/>
    <property type="project" value="TreeGrafter"/>
</dbReference>
<dbReference type="GO" id="GO:0040034">
    <property type="term" value="P:regulation of development, heterochronic"/>
    <property type="evidence" value="ECO:0007669"/>
    <property type="project" value="UniProtKB-ARBA"/>
</dbReference>
<dbReference type="PROSITE" id="PS00345">
    <property type="entry name" value="ETS_DOMAIN_1"/>
    <property type="match status" value="1"/>
</dbReference>
<feature type="region of interest" description="Disordered" evidence="7">
    <location>
        <begin position="1"/>
        <end position="23"/>
    </location>
</feature>
<feature type="region of interest" description="Disordered" evidence="7">
    <location>
        <begin position="253"/>
        <end position="319"/>
    </location>
</feature>
<protein>
    <recommendedName>
        <fullName evidence="8">ETS domain-containing protein</fullName>
    </recommendedName>
</protein>
<feature type="compositionally biased region" description="Polar residues" evidence="7">
    <location>
        <begin position="253"/>
        <end position="265"/>
    </location>
</feature>
<dbReference type="InterPro" id="IPR000418">
    <property type="entry name" value="Ets_dom"/>
</dbReference>
<feature type="region of interest" description="Disordered" evidence="7">
    <location>
        <begin position="158"/>
        <end position="226"/>
    </location>
</feature>
<evidence type="ECO:0000256" key="5">
    <source>
        <dbReference type="ARBA" id="ARBA00023242"/>
    </source>
</evidence>
<evidence type="ECO:0000256" key="2">
    <source>
        <dbReference type="ARBA" id="ARBA00005562"/>
    </source>
</evidence>
<dbReference type="PROSITE" id="PS00346">
    <property type="entry name" value="ETS_DOMAIN_2"/>
    <property type="match status" value="1"/>
</dbReference>
<dbReference type="Gene3D" id="1.10.10.10">
    <property type="entry name" value="Winged helix-like DNA-binding domain superfamily/Winged helix DNA-binding domain"/>
    <property type="match status" value="1"/>
</dbReference>
<evidence type="ECO:0000256" key="3">
    <source>
        <dbReference type="ARBA" id="ARBA00022473"/>
    </source>
</evidence>
<keyword evidence="10" id="KW-1185">Reference proteome</keyword>
<dbReference type="GO" id="GO:0005634">
    <property type="term" value="C:nucleus"/>
    <property type="evidence" value="ECO:0007669"/>
    <property type="project" value="UniProtKB-SubCell"/>
</dbReference>
<gene>
    <name evidence="9" type="ORF">CUNI_LOCUS644</name>
</gene>
<dbReference type="GO" id="GO:0043565">
    <property type="term" value="F:sequence-specific DNA binding"/>
    <property type="evidence" value="ECO:0007669"/>
    <property type="project" value="InterPro"/>
</dbReference>
<proteinExistence type="inferred from homology"/>
<evidence type="ECO:0000256" key="7">
    <source>
        <dbReference type="SAM" id="MobiDB-lite"/>
    </source>
</evidence>
<dbReference type="GO" id="GO:0000981">
    <property type="term" value="F:DNA-binding transcription factor activity, RNA polymerase II-specific"/>
    <property type="evidence" value="ECO:0007669"/>
    <property type="project" value="TreeGrafter"/>
</dbReference>
<dbReference type="SUPFAM" id="SSF46785">
    <property type="entry name" value="Winged helix' DNA-binding domain"/>
    <property type="match status" value="1"/>
</dbReference>
<dbReference type="AlphaFoldDB" id="A0A8S3YKY2"/>
<organism evidence="9 10">
    <name type="scientific">Candidula unifasciata</name>
    <dbReference type="NCBI Taxonomy" id="100452"/>
    <lineage>
        <taxon>Eukaryota</taxon>
        <taxon>Metazoa</taxon>
        <taxon>Spiralia</taxon>
        <taxon>Lophotrochozoa</taxon>
        <taxon>Mollusca</taxon>
        <taxon>Gastropoda</taxon>
        <taxon>Heterobranchia</taxon>
        <taxon>Euthyneura</taxon>
        <taxon>Panpulmonata</taxon>
        <taxon>Eupulmonata</taxon>
        <taxon>Stylommatophora</taxon>
        <taxon>Helicina</taxon>
        <taxon>Helicoidea</taxon>
        <taxon>Geomitridae</taxon>
        <taxon>Candidula</taxon>
    </lineage>
</organism>
<accession>A0A8S3YKY2</accession>